<feature type="compositionally biased region" description="Basic and acidic residues" evidence="13">
    <location>
        <begin position="31"/>
        <end position="63"/>
    </location>
</feature>
<dbReference type="FunFam" id="2.40.50.140:FF:000188">
    <property type="entry name" value="mRNA capping enzyme family protein"/>
    <property type="match status" value="1"/>
</dbReference>
<dbReference type="PANTHER" id="PTHR10367:SF17">
    <property type="entry name" value="MRNA-CAPPING ENZYME"/>
    <property type="match status" value="1"/>
</dbReference>
<dbReference type="SUPFAM" id="SSF52799">
    <property type="entry name" value="(Phosphotyrosine protein) phosphatases II"/>
    <property type="match status" value="1"/>
</dbReference>
<keyword evidence="4" id="KW-0808">Transferase</keyword>
<dbReference type="EMBL" id="JADFTS010000003">
    <property type="protein sequence ID" value="KAF9614092.1"/>
    <property type="molecule type" value="Genomic_DNA"/>
</dbReference>
<evidence type="ECO:0000256" key="5">
    <source>
        <dbReference type="ARBA" id="ARBA00022695"/>
    </source>
</evidence>
<keyword evidence="10" id="KW-0342">GTP-binding</keyword>
<protein>
    <recommendedName>
        <fullName evidence="2">mRNA guanylyltransferase</fullName>
        <ecNumber evidence="2">2.7.7.50</ecNumber>
    </recommendedName>
</protein>
<dbReference type="PROSITE" id="PS50160">
    <property type="entry name" value="DNA_LIGASE_A3"/>
    <property type="match status" value="1"/>
</dbReference>
<evidence type="ECO:0000256" key="9">
    <source>
        <dbReference type="ARBA" id="ARBA00023042"/>
    </source>
</evidence>
<keyword evidence="7" id="KW-0378">Hydrolase</keyword>
<evidence type="ECO:0000259" key="14">
    <source>
        <dbReference type="PROSITE" id="PS50054"/>
    </source>
</evidence>
<dbReference type="GO" id="GO:0004484">
    <property type="term" value="F:mRNA guanylyltransferase activity"/>
    <property type="evidence" value="ECO:0007669"/>
    <property type="project" value="UniProtKB-EC"/>
</dbReference>
<evidence type="ECO:0000256" key="6">
    <source>
        <dbReference type="ARBA" id="ARBA00022741"/>
    </source>
</evidence>
<keyword evidence="18" id="KW-1185">Reference proteome</keyword>
<keyword evidence="8" id="KW-0904">Protein phosphatase</keyword>
<dbReference type="InterPro" id="IPR000387">
    <property type="entry name" value="Tyr_Pase_dom"/>
</dbReference>
<evidence type="ECO:0000256" key="11">
    <source>
        <dbReference type="ARBA" id="ARBA00023242"/>
    </source>
</evidence>
<sequence length="684" mass="80142">MIISMDLNASPAPDEDEEETFEGHDEEETHAEEHIETAVETLRREREERRQRLKREQPEDGPKRTVQPSKKVPMVQIQNTRFYDKNKLPPGWLDCPAFGQSIGYIIPSKVPLGEHYNDYVVPGKRYSLRQVVHQQKVLGRELGLVIDLTNTTRYYSPADWKKQGIKHVKIACRGRDSVPDNESVNNFVYEVLQFFSRPRKKYVLVHCTHGHNRTGYMIIHFLMRSQSMSVSEAVQIFANARPPGIYKHDYIEALYTFYHEKKPETVICPSTPDWKRSSEFDLNGEALPDEDDDGGIAAPLQEDHAPNEVMTNDDVLGDAIPYDQQEAMRQFCYHTLKLGTKAKGAFQFPGSHPVSLNSENLQLLRQRYYYATWKADGTRYMMLITCDGCFLIDRNFCFRRVQMRFPLKHTHEGLAKDTHNLTLLDGEMVIDTLPDTQKQERRYLIYDMMAINQASIIERPFCERWKLLEKEVIEPRNFERHTIQQSRNPHYRYDMEPFRVRRKDFWLLSTVTKLLTEFIPKLSHAADGLIFQGWDDPYTPRTHEGLLKWKYPEMNSVDFLFEVVDENRQLLYLYERGKKKLMEGNDVEFRDGSEPSAYSGKIIECSWDSDDEVWVCMRIRVDKATPNDFNTYKKVMRSIKDNITEEVLLNEIGEIVRLPMYADRIMKDSKGNTPHQHSNVGRRR</sequence>
<organism evidence="17 18">
    <name type="scientific">Coptis chinensis</name>
    <dbReference type="NCBI Taxonomy" id="261450"/>
    <lineage>
        <taxon>Eukaryota</taxon>
        <taxon>Viridiplantae</taxon>
        <taxon>Streptophyta</taxon>
        <taxon>Embryophyta</taxon>
        <taxon>Tracheophyta</taxon>
        <taxon>Spermatophyta</taxon>
        <taxon>Magnoliopsida</taxon>
        <taxon>Ranunculales</taxon>
        <taxon>Ranunculaceae</taxon>
        <taxon>Coptidoideae</taxon>
        <taxon>Coptis</taxon>
    </lineage>
</organism>
<evidence type="ECO:0000256" key="13">
    <source>
        <dbReference type="SAM" id="MobiDB-lite"/>
    </source>
</evidence>
<dbReference type="CDD" id="cd14502">
    <property type="entry name" value="RNA_5'-triphosphatase"/>
    <property type="match status" value="1"/>
</dbReference>
<dbReference type="InterPro" id="IPR051029">
    <property type="entry name" value="mRNA_Capping_Enz/RNA_Phosphat"/>
</dbReference>
<dbReference type="Gene3D" id="3.30.470.30">
    <property type="entry name" value="DNA ligase/mRNA capping enzyme"/>
    <property type="match status" value="1"/>
</dbReference>
<dbReference type="Pfam" id="PF03919">
    <property type="entry name" value="mRNA_cap_C"/>
    <property type="match status" value="1"/>
</dbReference>
<dbReference type="PROSITE" id="PS50054">
    <property type="entry name" value="TYR_PHOSPHATASE_DUAL"/>
    <property type="match status" value="1"/>
</dbReference>
<dbReference type="InterPro" id="IPR016130">
    <property type="entry name" value="Tyr_Pase_AS"/>
</dbReference>
<keyword evidence="5" id="KW-0548">Nucleotidyltransferase</keyword>
<evidence type="ECO:0000256" key="8">
    <source>
        <dbReference type="ARBA" id="ARBA00022912"/>
    </source>
</evidence>
<dbReference type="PANTHER" id="PTHR10367">
    <property type="entry name" value="MRNA-CAPPING ENZYME"/>
    <property type="match status" value="1"/>
</dbReference>
<evidence type="ECO:0000256" key="2">
    <source>
        <dbReference type="ARBA" id="ARBA00012475"/>
    </source>
</evidence>
<feature type="region of interest" description="Disordered" evidence="13">
    <location>
        <begin position="1"/>
        <end position="70"/>
    </location>
</feature>
<dbReference type="FunFam" id="3.90.190.10:FF:000055">
    <property type="entry name" value="mRNA capping enzyme family protein"/>
    <property type="match status" value="1"/>
</dbReference>
<dbReference type="GO" id="GO:0005524">
    <property type="term" value="F:ATP binding"/>
    <property type="evidence" value="ECO:0007669"/>
    <property type="project" value="InterPro"/>
</dbReference>
<comment type="caution">
    <text evidence="17">The sequence shown here is derived from an EMBL/GenBank/DDBJ whole genome shotgun (WGS) entry which is preliminary data.</text>
</comment>
<dbReference type="GO" id="GO:0006370">
    <property type="term" value="P:7-methylguanosine mRNA capping"/>
    <property type="evidence" value="ECO:0007669"/>
    <property type="project" value="UniProtKB-KW"/>
</dbReference>
<evidence type="ECO:0000256" key="3">
    <source>
        <dbReference type="ARBA" id="ARBA00022664"/>
    </source>
</evidence>
<dbReference type="InterPro" id="IPR029021">
    <property type="entry name" value="Prot-tyrosine_phosphatase-like"/>
</dbReference>
<dbReference type="InterPro" id="IPR017074">
    <property type="entry name" value="mRNA_cap_enz_bifunc"/>
</dbReference>
<dbReference type="InterPro" id="IPR012310">
    <property type="entry name" value="DNA_ligase_ATP-dep_cent"/>
</dbReference>
<dbReference type="CDD" id="cd07895">
    <property type="entry name" value="Adenylation_mRNA_capping"/>
    <property type="match status" value="1"/>
</dbReference>
<evidence type="ECO:0000259" key="15">
    <source>
        <dbReference type="PROSITE" id="PS50056"/>
    </source>
</evidence>
<dbReference type="InterPro" id="IPR000340">
    <property type="entry name" value="Dual-sp_phosphatase_cat-dom"/>
</dbReference>
<dbReference type="EC" id="2.7.7.50" evidence="2"/>
<dbReference type="GO" id="GO:0006281">
    <property type="term" value="P:DNA repair"/>
    <property type="evidence" value="ECO:0007669"/>
    <property type="project" value="InterPro"/>
</dbReference>
<dbReference type="PIRSF" id="PIRSF036958">
    <property type="entry name" value="mRNA_capping_HCE"/>
    <property type="match status" value="1"/>
</dbReference>
<dbReference type="InterPro" id="IPR013846">
    <property type="entry name" value="mRNA_cap_enzyme_C"/>
</dbReference>
<dbReference type="FunFam" id="3.30.470.30:FF:000005">
    <property type="entry name" value="mRNA capping enzyme, putative"/>
    <property type="match status" value="1"/>
</dbReference>
<dbReference type="InterPro" id="IPR001339">
    <property type="entry name" value="mRNA_cap_enzyme_adenylation"/>
</dbReference>
<feature type="domain" description="ATP-dependent DNA ligase family profile" evidence="16">
    <location>
        <begin position="434"/>
        <end position="579"/>
    </location>
</feature>
<dbReference type="Gene3D" id="2.40.50.140">
    <property type="entry name" value="Nucleic acid-binding proteins"/>
    <property type="match status" value="1"/>
</dbReference>
<proteinExistence type="predicted"/>
<keyword evidence="6" id="KW-0547">Nucleotide-binding</keyword>
<evidence type="ECO:0000256" key="10">
    <source>
        <dbReference type="ARBA" id="ARBA00023134"/>
    </source>
</evidence>
<feature type="domain" description="Tyrosine specific protein phosphatases" evidence="15">
    <location>
        <begin position="185"/>
        <end position="252"/>
    </location>
</feature>
<dbReference type="Gene3D" id="3.90.190.10">
    <property type="entry name" value="Protein tyrosine phosphatase superfamily"/>
    <property type="match status" value="1"/>
</dbReference>
<dbReference type="PROSITE" id="PS00383">
    <property type="entry name" value="TYR_PHOSPHATASE_1"/>
    <property type="match status" value="1"/>
</dbReference>
<evidence type="ECO:0000313" key="17">
    <source>
        <dbReference type="EMBL" id="KAF9614092.1"/>
    </source>
</evidence>
<dbReference type="GO" id="GO:0005525">
    <property type="term" value="F:GTP binding"/>
    <property type="evidence" value="ECO:0007669"/>
    <property type="project" value="UniProtKB-KW"/>
</dbReference>
<reference evidence="17 18" key="1">
    <citation type="submission" date="2020-10" db="EMBL/GenBank/DDBJ databases">
        <title>The Coptis chinensis genome and diversification of protoberbering-type alkaloids.</title>
        <authorList>
            <person name="Wang B."/>
            <person name="Shu S."/>
            <person name="Song C."/>
            <person name="Liu Y."/>
        </authorList>
    </citation>
    <scope>NUCLEOTIDE SEQUENCE [LARGE SCALE GENOMIC DNA]</scope>
    <source>
        <strain evidence="17">HL-2020</strain>
        <tissue evidence="17">Leaf</tissue>
    </source>
</reference>
<keyword evidence="3" id="KW-0507">mRNA processing</keyword>
<feature type="domain" description="Tyrosine-protein phosphatase" evidence="14">
    <location>
        <begin position="117"/>
        <end position="264"/>
    </location>
</feature>
<accession>A0A835M2K9</accession>
<dbReference type="GO" id="GO:0005634">
    <property type="term" value="C:nucleus"/>
    <property type="evidence" value="ECO:0007669"/>
    <property type="project" value="UniProtKB-SubCell"/>
</dbReference>
<evidence type="ECO:0000256" key="4">
    <source>
        <dbReference type="ARBA" id="ARBA00022679"/>
    </source>
</evidence>
<dbReference type="OrthoDB" id="200924at2759"/>
<feature type="compositionally biased region" description="Acidic residues" evidence="13">
    <location>
        <begin position="13"/>
        <end position="30"/>
    </location>
</feature>
<dbReference type="SUPFAM" id="SSF50249">
    <property type="entry name" value="Nucleic acid-binding proteins"/>
    <property type="match status" value="1"/>
</dbReference>
<dbReference type="SMART" id="SM00195">
    <property type="entry name" value="DSPc"/>
    <property type="match status" value="1"/>
</dbReference>
<dbReference type="GO" id="GO:0006310">
    <property type="term" value="P:DNA recombination"/>
    <property type="evidence" value="ECO:0007669"/>
    <property type="project" value="InterPro"/>
</dbReference>
<dbReference type="Pfam" id="PF01331">
    <property type="entry name" value="mRNA_cap_enzyme"/>
    <property type="match status" value="1"/>
</dbReference>
<evidence type="ECO:0000313" key="18">
    <source>
        <dbReference type="Proteomes" id="UP000631114"/>
    </source>
</evidence>
<dbReference type="SUPFAM" id="SSF56091">
    <property type="entry name" value="DNA ligase/mRNA capping enzyme, catalytic domain"/>
    <property type="match status" value="1"/>
</dbReference>
<dbReference type="GO" id="GO:0004721">
    <property type="term" value="F:phosphoprotein phosphatase activity"/>
    <property type="evidence" value="ECO:0007669"/>
    <property type="project" value="UniProtKB-KW"/>
</dbReference>
<keyword evidence="11" id="KW-0539">Nucleus</keyword>
<evidence type="ECO:0000259" key="16">
    <source>
        <dbReference type="PROSITE" id="PS50160"/>
    </source>
</evidence>
<dbReference type="InterPro" id="IPR012340">
    <property type="entry name" value="NA-bd_OB-fold"/>
</dbReference>
<dbReference type="PROSITE" id="PS50056">
    <property type="entry name" value="TYR_PHOSPHATASE_2"/>
    <property type="match status" value="1"/>
</dbReference>
<evidence type="ECO:0000256" key="1">
    <source>
        <dbReference type="ARBA" id="ARBA00004123"/>
    </source>
</evidence>
<dbReference type="AlphaFoldDB" id="A0A835M2K9"/>
<comment type="subcellular location">
    <subcellularLocation>
        <location evidence="1">Nucleus</location>
    </subcellularLocation>
</comment>
<evidence type="ECO:0000256" key="12">
    <source>
        <dbReference type="ARBA" id="ARBA00044624"/>
    </source>
</evidence>
<evidence type="ECO:0000256" key="7">
    <source>
        <dbReference type="ARBA" id="ARBA00022801"/>
    </source>
</evidence>
<gene>
    <name evidence="17" type="ORF">IFM89_015354</name>
</gene>
<dbReference type="Proteomes" id="UP000631114">
    <property type="component" value="Unassembled WGS sequence"/>
</dbReference>
<keyword evidence="9" id="KW-0506">mRNA capping</keyword>
<comment type="catalytic activity">
    <reaction evidence="12">
        <text>a 5'-end diphospho-ribonucleoside in mRNA + GTP + H(+) = a 5'-end (5'-triphosphoguanosine)-ribonucleoside in mRNA + diphosphate</text>
        <dbReference type="Rhea" id="RHEA:67012"/>
        <dbReference type="Rhea" id="RHEA-COMP:17165"/>
        <dbReference type="Rhea" id="RHEA-COMP:17166"/>
        <dbReference type="ChEBI" id="CHEBI:15378"/>
        <dbReference type="ChEBI" id="CHEBI:33019"/>
        <dbReference type="ChEBI" id="CHEBI:37565"/>
        <dbReference type="ChEBI" id="CHEBI:167616"/>
        <dbReference type="ChEBI" id="CHEBI:167617"/>
        <dbReference type="EC" id="2.7.7.50"/>
    </reaction>
    <physiologicalReaction direction="left-to-right" evidence="12">
        <dbReference type="Rhea" id="RHEA:67013"/>
    </physiologicalReaction>
</comment>
<dbReference type="GO" id="GO:0003910">
    <property type="term" value="F:DNA ligase (ATP) activity"/>
    <property type="evidence" value="ECO:0007669"/>
    <property type="project" value="InterPro"/>
</dbReference>
<dbReference type="Pfam" id="PF00782">
    <property type="entry name" value="DSPc"/>
    <property type="match status" value="1"/>
</dbReference>
<dbReference type="InterPro" id="IPR020422">
    <property type="entry name" value="TYR_PHOSPHATASE_DUAL_dom"/>
</dbReference>
<name>A0A835M2K9_9MAGN</name>